<name>A0A1S4EQH6_DIACI</name>
<evidence type="ECO:0000313" key="3">
    <source>
        <dbReference type="RefSeq" id="XP_017304421.1"/>
    </source>
</evidence>
<evidence type="ECO:0000256" key="1">
    <source>
        <dbReference type="SAM" id="MobiDB-lite"/>
    </source>
</evidence>
<keyword evidence="2" id="KW-1185">Reference proteome</keyword>
<accession>A0A1S4EQH6</accession>
<feature type="region of interest" description="Disordered" evidence="1">
    <location>
        <begin position="30"/>
        <end position="75"/>
    </location>
</feature>
<dbReference type="Proteomes" id="UP000079169">
    <property type="component" value="Unplaced"/>
</dbReference>
<feature type="region of interest" description="Disordered" evidence="1">
    <location>
        <begin position="88"/>
        <end position="129"/>
    </location>
</feature>
<feature type="compositionally biased region" description="Pro residues" evidence="1">
    <location>
        <begin position="39"/>
        <end position="54"/>
    </location>
</feature>
<sequence>MSNYHRRTNHHHDHDHNHHPFLLQQLVPLQPPQNHQQPPLLPPPPLQKHPPQPLVPQADGNVNHSHNDRPKPFNTTSCKILKVTLQPPQNHQQPPLLPPPPLQKHPPQPPVPQADGNVNHSHNDRPKPFNTTSCKILKVCHSGKRPLLCMKRPPKPSFGLQDDMILWLKISMPQLPSINNWAFSTLLFVRFAEMVLIMEIARLLHFFR</sequence>
<gene>
    <name evidence="3" type="primary">LOC108254006</name>
</gene>
<reference evidence="3" key="1">
    <citation type="submission" date="2025-08" db="UniProtKB">
        <authorList>
            <consortium name="RefSeq"/>
        </authorList>
    </citation>
    <scope>IDENTIFICATION</scope>
</reference>
<feature type="compositionally biased region" description="Pro residues" evidence="1">
    <location>
        <begin position="95"/>
        <end position="112"/>
    </location>
</feature>
<evidence type="ECO:0000313" key="2">
    <source>
        <dbReference type="Proteomes" id="UP000079169"/>
    </source>
</evidence>
<organism evidence="2 3">
    <name type="scientific">Diaphorina citri</name>
    <name type="common">Asian citrus psyllid</name>
    <dbReference type="NCBI Taxonomy" id="121845"/>
    <lineage>
        <taxon>Eukaryota</taxon>
        <taxon>Metazoa</taxon>
        <taxon>Ecdysozoa</taxon>
        <taxon>Arthropoda</taxon>
        <taxon>Hexapoda</taxon>
        <taxon>Insecta</taxon>
        <taxon>Pterygota</taxon>
        <taxon>Neoptera</taxon>
        <taxon>Paraneoptera</taxon>
        <taxon>Hemiptera</taxon>
        <taxon>Sternorrhyncha</taxon>
        <taxon>Psylloidea</taxon>
        <taxon>Psyllidae</taxon>
        <taxon>Diaphorininae</taxon>
        <taxon>Diaphorina</taxon>
    </lineage>
</organism>
<dbReference type="KEGG" id="dci:108254006"/>
<dbReference type="PaxDb" id="121845-A0A1S4EQH6"/>
<dbReference type="AlphaFoldDB" id="A0A1S4EQH6"/>
<proteinExistence type="predicted"/>
<dbReference type="GeneID" id="108254006"/>
<dbReference type="RefSeq" id="XP_017304421.1">
    <property type="nucleotide sequence ID" value="XM_017448932.2"/>
</dbReference>
<protein>
    <submittedName>
        <fullName evidence="3">Bromodomain-containing protein 4-like</fullName>
    </submittedName>
</protein>